<dbReference type="InterPro" id="IPR010730">
    <property type="entry name" value="HET"/>
</dbReference>
<name>A0A8H7T1A2_9HELO</name>
<evidence type="ECO:0000259" key="1">
    <source>
        <dbReference type="PROSITE" id="PS50404"/>
    </source>
</evidence>
<dbReference type="Gene3D" id="1.20.1050.130">
    <property type="match status" value="1"/>
</dbReference>
<dbReference type="PROSITE" id="PS50404">
    <property type="entry name" value="GST_NTER"/>
    <property type="match status" value="1"/>
</dbReference>
<evidence type="ECO:0000313" key="4">
    <source>
        <dbReference type="Proteomes" id="UP000664132"/>
    </source>
</evidence>
<dbReference type="InterPro" id="IPR004045">
    <property type="entry name" value="Glutathione_S-Trfase_N"/>
</dbReference>
<evidence type="ECO:0000259" key="2">
    <source>
        <dbReference type="PROSITE" id="PS50405"/>
    </source>
</evidence>
<dbReference type="InterPro" id="IPR036249">
    <property type="entry name" value="Thioredoxin-like_sf"/>
</dbReference>
<proteinExistence type="predicted"/>
<gene>
    <name evidence="3" type="ORF">IFR04_015667</name>
</gene>
<dbReference type="InterPro" id="IPR010987">
    <property type="entry name" value="Glutathione-S-Trfase_C-like"/>
</dbReference>
<sequence>MLCKFCANIDLDELSTPEGYKHYSSCTELYQSSLNGCGSCKLIWDSQWEQVGGTLSATELDSGVVSSQIIARAVNQTRGDIKRIRYGQEAMHEEYGSRWSIVSDDWERPSDVAYLWCFLTVVARPEDRSTEYLPLQQFLEATHTKDIWRGFVTSWVRDCLNNHEECSRKQTRECRPPTRVIDVGAPGCEEEPYLRHSGEDVREWVTLSHCWGQKSPLQTTKNTIVAHQEALPLNTFPNLFCDAVTITRELGYRYLWIDSICIIQDCEEDRAQEIAQMGEIYKNSVLTIAANNCRDSNDSILGTSSPARARDYIEQGCKSMQSQFKGKIYAFHYQKWYETHQMTTEEEKTRSLLRTRAWALQEQILSPRTIQWTPLQLVWSCRYTTLSEECPSEANSLTEDAVLSFPDAPPHRHRTTKMICLSQEQLKSATQQPKFTAPGLAERNDPLQIWYLIVQQFLSRSITYETDSLPAISGLAREVNRHTGYDYLAGLWRQDIHNGLLWSIEGCAKYPDEYVGPSWSWVSLKKRSTPPTYIYDGVDVNLEPVAQILGTDTVYASGDPFGPIRSATLHLKAPCRAIGTFQDHEIKLPLRGEYVRKQLYGDDPSAVRVGDSTVKCWIDGRPGKEESQEDLLAAVGDLRESGAVVVRIASLGVCREIDSGNPYKKPLSSGFLEVLENQNWSLVLVPAAVDVGNGEEETKWRRVGIARVADDLLEGSDWEPAIILEELQIPYELKLLSFMELTGEELKKINPCGKVPVMHDPNTDIIQWESGAIVLYLIEQYDTEKKLTLDSVKEKAMLYQWLMFQMSGQGPFYGQLSWFNHLHSEPVPSAISRYTEQAHRVLRILNGALEGKSWLVGDKCTYVDLSFFMWNFILAIVMKCKEGESPFDMYPNVKAWHERMEGREAVKKIVEVRQQMIESENLGEDYMTKELSIDEIRERI</sequence>
<protein>
    <submittedName>
        <fullName evidence="3">Uncharacterized protein</fullName>
    </submittedName>
</protein>
<keyword evidence="4" id="KW-1185">Reference proteome</keyword>
<feature type="domain" description="GST C-terminal" evidence="2">
    <location>
        <begin position="791"/>
        <end position="919"/>
    </location>
</feature>
<dbReference type="Pfam" id="PF06985">
    <property type="entry name" value="HET"/>
    <property type="match status" value="1"/>
</dbReference>
<reference evidence="3" key="1">
    <citation type="submission" date="2021-02" db="EMBL/GenBank/DDBJ databases">
        <title>Genome sequence Cadophora malorum strain M34.</title>
        <authorList>
            <person name="Stefanovic E."/>
            <person name="Vu D."/>
            <person name="Scully C."/>
            <person name="Dijksterhuis J."/>
            <person name="Roader J."/>
            <person name="Houbraken J."/>
        </authorList>
    </citation>
    <scope>NUCLEOTIDE SEQUENCE</scope>
    <source>
        <strain evidence="3">M34</strain>
    </source>
</reference>
<dbReference type="PROSITE" id="PS50405">
    <property type="entry name" value="GST_CTER"/>
    <property type="match status" value="1"/>
</dbReference>
<dbReference type="PANTHER" id="PTHR33112:SF16">
    <property type="entry name" value="HETEROKARYON INCOMPATIBILITY DOMAIN-CONTAINING PROTEIN"/>
    <property type="match status" value="1"/>
</dbReference>
<dbReference type="Pfam" id="PF13409">
    <property type="entry name" value="GST_N_2"/>
    <property type="match status" value="1"/>
</dbReference>
<dbReference type="Proteomes" id="UP000664132">
    <property type="component" value="Unassembled WGS sequence"/>
</dbReference>
<dbReference type="InterPro" id="IPR040079">
    <property type="entry name" value="Glutathione_S-Trfase"/>
</dbReference>
<dbReference type="InterPro" id="IPR036282">
    <property type="entry name" value="Glutathione-S-Trfase_C_sf"/>
</dbReference>
<organism evidence="3 4">
    <name type="scientific">Cadophora malorum</name>
    <dbReference type="NCBI Taxonomy" id="108018"/>
    <lineage>
        <taxon>Eukaryota</taxon>
        <taxon>Fungi</taxon>
        <taxon>Dikarya</taxon>
        <taxon>Ascomycota</taxon>
        <taxon>Pezizomycotina</taxon>
        <taxon>Leotiomycetes</taxon>
        <taxon>Helotiales</taxon>
        <taxon>Ploettnerulaceae</taxon>
        <taxon>Cadophora</taxon>
    </lineage>
</organism>
<comment type="caution">
    <text evidence="3">The sequence shown here is derived from an EMBL/GenBank/DDBJ whole genome shotgun (WGS) entry which is preliminary data.</text>
</comment>
<dbReference type="PANTHER" id="PTHR33112">
    <property type="entry name" value="DOMAIN PROTEIN, PUTATIVE-RELATED"/>
    <property type="match status" value="1"/>
</dbReference>
<dbReference type="Pfam" id="PF00043">
    <property type="entry name" value="GST_C"/>
    <property type="match status" value="1"/>
</dbReference>
<dbReference type="AlphaFoldDB" id="A0A8H7T1A2"/>
<dbReference type="SUPFAM" id="SSF47616">
    <property type="entry name" value="GST C-terminal domain-like"/>
    <property type="match status" value="1"/>
</dbReference>
<dbReference type="InterPro" id="IPR004046">
    <property type="entry name" value="GST_C"/>
</dbReference>
<accession>A0A8H7T1A2</accession>
<dbReference type="SFLD" id="SFLDG00358">
    <property type="entry name" value="Main_(cytGST)"/>
    <property type="match status" value="1"/>
</dbReference>
<feature type="domain" description="GST N-terminal" evidence="1">
    <location>
        <begin position="704"/>
        <end position="785"/>
    </location>
</feature>
<dbReference type="SUPFAM" id="SSF52833">
    <property type="entry name" value="Thioredoxin-like"/>
    <property type="match status" value="1"/>
</dbReference>
<dbReference type="OrthoDB" id="5362512at2759"/>
<dbReference type="SFLD" id="SFLDS00019">
    <property type="entry name" value="Glutathione_Transferase_(cytos"/>
    <property type="match status" value="1"/>
</dbReference>
<dbReference type="EMBL" id="JAFJYH010000507">
    <property type="protein sequence ID" value="KAG4411196.1"/>
    <property type="molecule type" value="Genomic_DNA"/>
</dbReference>
<evidence type="ECO:0000313" key="3">
    <source>
        <dbReference type="EMBL" id="KAG4411196.1"/>
    </source>
</evidence>